<evidence type="ECO:0000256" key="6">
    <source>
        <dbReference type="ARBA" id="ARBA00023306"/>
    </source>
</evidence>
<feature type="coiled-coil region" evidence="7">
    <location>
        <begin position="213"/>
        <end position="243"/>
    </location>
</feature>
<dbReference type="EMBL" id="KN549285">
    <property type="protein sequence ID" value="KHJ98690.1"/>
    <property type="molecule type" value="Genomic_DNA"/>
</dbReference>
<dbReference type="InterPro" id="IPR008672">
    <property type="entry name" value="Mad1"/>
</dbReference>
<dbReference type="GO" id="GO:0051301">
    <property type="term" value="P:cell division"/>
    <property type="evidence" value="ECO:0007669"/>
    <property type="project" value="UniProtKB-KW"/>
</dbReference>
<proteinExistence type="inferred from homology"/>
<dbReference type="GO" id="GO:0007094">
    <property type="term" value="P:mitotic spindle assembly checkpoint signaling"/>
    <property type="evidence" value="ECO:0007669"/>
    <property type="project" value="InterPro"/>
</dbReference>
<dbReference type="Gene3D" id="3.30.457.60">
    <property type="match status" value="1"/>
</dbReference>
<sequence length="356" mass="40942">MRADWFCVNTEEAELSSLRSACSKKLFDFTDSSTQTRAADIMKRMQAINDRTDLLQKELEDSQVAVKKANDDIAILTIERDDLIGKIDHLNDNIEKLEKSLDHERELRSNFAITLEGKVSEIESLQLEIDSLRSQVNTLETKLSQADETTKQLREQLQNAGREPTDAGDETQILHLRNNPFQCAVDEMDVAERERLRKRKADETFAGESSEAKRAREEQILALENQLKKSEREKEQALRLQADFAKKYREIATTLTGYQIKLKDIEEGICCVNSVYDDMEKQFVFKYNAETGIVDLLDVGQDVLSQGRPWEHEMQKYIGERHSIPGFLAAVTLQLEARRNLDEVERTDVFSILHEK</sequence>
<gene>
    <name evidence="8" type="ORF">OESDEN_01337</name>
</gene>
<dbReference type="Proteomes" id="UP000053660">
    <property type="component" value="Unassembled WGS sequence"/>
</dbReference>
<evidence type="ECO:0000256" key="7">
    <source>
        <dbReference type="SAM" id="Coils"/>
    </source>
</evidence>
<keyword evidence="7" id="KW-0175">Coiled coil</keyword>
<evidence type="ECO:0000256" key="1">
    <source>
        <dbReference type="ARBA" id="ARBA00004123"/>
    </source>
</evidence>
<evidence type="ECO:0000256" key="4">
    <source>
        <dbReference type="ARBA" id="ARBA00022776"/>
    </source>
</evidence>
<dbReference type="GO" id="GO:0005635">
    <property type="term" value="C:nuclear envelope"/>
    <property type="evidence" value="ECO:0007669"/>
    <property type="project" value="TreeGrafter"/>
</dbReference>
<evidence type="ECO:0008006" key="10">
    <source>
        <dbReference type="Google" id="ProtNLM"/>
    </source>
</evidence>
<dbReference type="PANTHER" id="PTHR23168:SF0">
    <property type="entry name" value="MITOTIC SPINDLE ASSEMBLY CHECKPOINT PROTEIN MAD1"/>
    <property type="match status" value="1"/>
</dbReference>
<dbReference type="GO" id="GO:0051315">
    <property type="term" value="P:attachment of mitotic spindle microtubules to kinetochore"/>
    <property type="evidence" value="ECO:0007669"/>
    <property type="project" value="TreeGrafter"/>
</dbReference>
<evidence type="ECO:0000313" key="8">
    <source>
        <dbReference type="EMBL" id="KHJ98690.1"/>
    </source>
</evidence>
<dbReference type="PANTHER" id="PTHR23168">
    <property type="entry name" value="MITOTIC SPINDLE ASSEMBLY CHECKPOINT PROTEIN MAD1 MITOTIC ARREST DEFICIENT-LIKE PROTEIN 1"/>
    <property type="match status" value="1"/>
</dbReference>
<dbReference type="OrthoDB" id="331602at2759"/>
<evidence type="ECO:0000256" key="5">
    <source>
        <dbReference type="ARBA" id="ARBA00023242"/>
    </source>
</evidence>
<dbReference type="AlphaFoldDB" id="A0A0B1TTG4"/>
<comment type="subcellular location">
    <subcellularLocation>
        <location evidence="1">Nucleus</location>
    </subcellularLocation>
</comment>
<dbReference type="SUPFAM" id="SSF57997">
    <property type="entry name" value="Tropomyosin"/>
    <property type="match status" value="1"/>
</dbReference>
<name>A0A0B1TTG4_OESDE</name>
<evidence type="ECO:0000256" key="3">
    <source>
        <dbReference type="ARBA" id="ARBA00022618"/>
    </source>
</evidence>
<evidence type="ECO:0000313" key="9">
    <source>
        <dbReference type="Proteomes" id="UP000053660"/>
    </source>
</evidence>
<protein>
    <recommendedName>
        <fullName evidence="10">Spindle assembly checkpoint component MAD1</fullName>
    </recommendedName>
</protein>
<feature type="coiled-coil region" evidence="7">
    <location>
        <begin position="52"/>
        <end position="163"/>
    </location>
</feature>
<keyword evidence="3" id="KW-0132">Cell division</keyword>
<dbReference type="GO" id="GO:0000776">
    <property type="term" value="C:kinetochore"/>
    <property type="evidence" value="ECO:0007669"/>
    <property type="project" value="TreeGrafter"/>
</dbReference>
<keyword evidence="4" id="KW-0498">Mitosis</keyword>
<accession>A0A0B1TTG4</accession>
<dbReference type="GO" id="GO:0072686">
    <property type="term" value="C:mitotic spindle"/>
    <property type="evidence" value="ECO:0007669"/>
    <property type="project" value="TreeGrafter"/>
</dbReference>
<reference evidence="8 9" key="1">
    <citation type="submission" date="2014-03" db="EMBL/GenBank/DDBJ databases">
        <title>Draft genome of the hookworm Oesophagostomum dentatum.</title>
        <authorList>
            <person name="Mitreva M."/>
        </authorList>
    </citation>
    <scope>NUCLEOTIDE SEQUENCE [LARGE SCALE GENOMIC DNA]</scope>
    <source>
        <strain evidence="8 9">OD-Hann</strain>
    </source>
</reference>
<comment type="similarity">
    <text evidence="2">Belongs to the MAD1 family.</text>
</comment>
<keyword evidence="9" id="KW-1185">Reference proteome</keyword>
<evidence type="ECO:0000256" key="2">
    <source>
        <dbReference type="ARBA" id="ARBA00008029"/>
    </source>
</evidence>
<keyword evidence="5" id="KW-0539">Nucleus</keyword>
<keyword evidence="6" id="KW-0131">Cell cycle</keyword>
<organism evidence="8 9">
    <name type="scientific">Oesophagostomum dentatum</name>
    <name type="common">Nodular worm</name>
    <dbReference type="NCBI Taxonomy" id="61180"/>
    <lineage>
        <taxon>Eukaryota</taxon>
        <taxon>Metazoa</taxon>
        <taxon>Ecdysozoa</taxon>
        <taxon>Nematoda</taxon>
        <taxon>Chromadorea</taxon>
        <taxon>Rhabditida</taxon>
        <taxon>Rhabditina</taxon>
        <taxon>Rhabditomorpha</taxon>
        <taxon>Strongyloidea</taxon>
        <taxon>Strongylidae</taxon>
        <taxon>Oesophagostomum</taxon>
    </lineage>
</organism>